<dbReference type="AlphaFoldDB" id="A0A418PYB7"/>
<feature type="chain" id="PRO_5018971782" description="Spore coat protein U domain-containing protein" evidence="1">
    <location>
        <begin position="22"/>
        <end position="291"/>
    </location>
</feature>
<organism evidence="2 3">
    <name type="scientific">Sphingomonas edaphi</name>
    <dbReference type="NCBI Taxonomy" id="2315689"/>
    <lineage>
        <taxon>Bacteria</taxon>
        <taxon>Pseudomonadati</taxon>
        <taxon>Pseudomonadota</taxon>
        <taxon>Alphaproteobacteria</taxon>
        <taxon>Sphingomonadales</taxon>
        <taxon>Sphingomonadaceae</taxon>
        <taxon>Sphingomonas</taxon>
    </lineage>
</organism>
<keyword evidence="1" id="KW-0732">Signal</keyword>
<comment type="caution">
    <text evidence="2">The sequence shown here is derived from an EMBL/GenBank/DDBJ whole genome shotgun (WGS) entry which is preliminary data.</text>
</comment>
<reference evidence="2 3" key="1">
    <citation type="submission" date="2018-09" db="EMBL/GenBank/DDBJ databases">
        <title>Sphingomonas sp. DAC4.</title>
        <authorList>
            <person name="Seo T."/>
        </authorList>
    </citation>
    <scope>NUCLEOTIDE SEQUENCE [LARGE SCALE GENOMIC DNA]</scope>
    <source>
        <strain evidence="2 3">DAC4</strain>
    </source>
</reference>
<proteinExistence type="predicted"/>
<evidence type="ECO:0000256" key="1">
    <source>
        <dbReference type="SAM" id="SignalP"/>
    </source>
</evidence>
<gene>
    <name evidence="2" type="ORF">D3M59_10785</name>
</gene>
<dbReference type="RefSeq" id="WP_119533689.1">
    <property type="nucleotide sequence ID" value="NZ_QXTF01000004.1"/>
</dbReference>
<protein>
    <recommendedName>
        <fullName evidence="4">Spore coat protein U domain-containing protein</fullName>
    </recommendedName>
</protein>
<feature type="signal peptide" evidence="1">
    <location>
        <begin position="1"/>
        <end position="21"/>
    </location>
</feature>
<dbReference type="EMBL" id="QXTF01000004">
    <property type="protein sequence ID" value="RIX27033.1"/>
    <property type="molecule type" value="Genomic_DNA"/>
</dbReference>
<keyword evidence="3" id="KW-1185">Reference proteome</keyword>
<evidence type="ECO:0000313" key="3">
    <source>
        <dbReference type="Proteomes" id="UP000285023"/>
    </source>
</evidence>
<dbReference type="Proteomes" id="UP000285023">
    <property type="component" value="Unassembled WGS sequence"/>
</dbReference>
<evidence type="ECO:0000313" key="2">
    <source>
        <dbReference type="EMBL" id="RIX27033.1"/>
    </source>
</evidence>
<name>A0A418PYB7_9SPHN</name>
<evidence type="ECO:0008006" key="4">
    <source>
        <dbReference type="Google" id="ProtNLM"/>
    </source>
</evidence>
<accession>A0A418PYB7</accession>
<sequence length="291" mass="30821">MKLAHLLLLATAAAIPTAASAAAKDCRVLPTRIDPTPITVNYDPFEVAPVNEAFNVEVRTEDCPDPRNIFLEVSSDDPTAIDGRTVSARGPGGQIVRAILSDRTTSNGRDKFFNVKLGIQEFYVLIDRGQVVPPGVYRAPLIAKTVLNQGNNTPEALTSFELVIVVGAAVGLAPASSMEISLGTLENNDTAMAPASFDAYANIDYELEILSDNGFRLVRDGLPGQAAVAFVPVLDAQLLPPFSARATFARPLGADSRRRHQLNAKVPSIAGAPAGDYEDVVTVQISAKLGG</sequence>